<feature type="domain" description="DUF218" evidence="1">
    <location>
        <begin position="74"/>
        <end position="175"/>
    </location>
</feature>
<accession>A0A6V8SK40</accession>
<dbReference type="EMBL" id="BLZR01000001">
    <property type="protein sequence ID" value="GFP76915.1"/>
    <property type="molecule type" value="Genomic_DNA"/>
</dbReference>
<dbReference type="AlphaFoldDB" id="A0A6V8SK40"/>
<name>A0A6V8SK40_9CLOT</name>
<dbReference type="CDD" id="cd06259">
    <property type="entry name" value="YdcF-like"/>
    <property type="match status" value="1"/>
</dbReference>
<reference evidence="2 3" key="1">
    <citation type="submission" date="2020-07" db="EMBL/GenBank/DDBJ databases">
        <title>A new beta-1,3-glucan-decomposing anaerobic bacterium isolated from anoxic soil subjected to biological soil disinfestation.</title>
        <authorList>
            <person name="Ueki A."/>
            <person name="Tonouchi A."/>
        </authorList>
    </citation>
    <scope>NUCLEOTIDE SEQUENCE [LARGE SCALE GENOMIC DNA]</scope>
    <source>
        <strain evidence="2 3">TW1</strain>
    </source>
</reference>
<keyword evidence="3" id="KW-1185">Reference proteome</keyword>
<dbReference type="GO" id="GO:0005886">
    <property type="term" value="C:plasma membrane"/>
    <property type="evidence" value="ECO:0007669"/>
    <property type="project" value="TreeGrafter"/>
</dbReference>
<organism evidence="2 3">
    <name type="scientific">Clostridium fungisolvens</name>
    <dbReference type="NCBI Taxonomy" id="1604897"/>
    <lineage>
        <taxon>Bacteria</taxon>
        <taxon>Bacillati</taxon>
        <taxon>Bacillota</taxon>
        <taxon>Clostridia</taxon>
        <taxon>Eubacteriales</taxon>
        <taxon>Clostridiaceae</taxon>
        <taxon>Clostridium</taxon>
    </lineage>
</organism>
<dbReference type="PANTHER" id="PTHR30336">
    <property type="entry name" value="INNER MEMBRANE PROTEIN, PROBABLE PERMEASE"/>
    <property type="match status" value="1"/>
</dbReference>
<sequence>MINDKDILNMEIINDINIIGMFLAKRDLNELSCDELHDKYGIKKADISLLLGNSITNTIEVVQKTFKDGIVDKIMVAGGIGHSTSYLINNVRKNNKYQDINTTDKAEADIINEILVNVYGISENDIIIENQSTNCGDNAYKTFEMLRELNIEAQSIILIQDPTMQLRSDASFRKVWRDENKVKLINYAPFVPKVGIFNNQIKFENTNIEGIWEVDRYLSLIMGEIPRLKDDEYGYGPKGKYFIEHVEIPEEIIEAYSRIEPILKKYLDMRKIV</sequence>
<dbReference type="Proteomes" id="UP000580568">
    <property type="component" value="Unassembled WGS sequence"/>
</dbReference>
<dbReference type="Gene3D" id="1.10.3620.10">
    <property type="entry name" value="YdcF like domain"/>
    <property type="match status" value="1"/>
</dbReference>
<evidence type="ECO:0000259" key="1">
    <source>
        <dbReference type="Pfam" id="PF02698"/>
    </source>
</evidence>
<dbReference type="RefSeq" id="WP_244638173.1">
    <property type="nucleotide sequence ID" value="NZ_BLZR01000001.1"/>
</dbReference>
<proteinExistence type="predicted"/>
<dbReference type="InterPro" id="IPR051599">
    <property type="entry name" value="Cell_Envelope_Assoc"/>
</dbReference>
<evidence type="ECO:0000313" key="3">
    <source>
        <dbReference type="Proteomes" id="UP000580568"/>
    </source>
</evidence>
<dbReference type="InterPro" id="IPR003848">
    <property type="entry name" value="DUF218"/>
</dbReference>
<evidence type="ECO:0000313" key="2">
    <source>
        <dbReference type="EMBL" id="GFP76915.1"/>
    </source>
</evidence>
<dbReference type="Pfam" id="PF02698">
    <property type="entry name" value="DUF218"/>
    <property type="match status" value="1"/>
</dbReference>
<dbReference type="InterPro" id="IPR014729">
    <property type="entry name" value="Rossmann-like_a/b/a_fold"/>
</dbReference>
<dbReference type="PANTHER" id="PTHR30336:SF20">
    <property type="entry name" value="DUF218 DOMAIN-CONTAINING PROTEIN"/>
    <property type="match status" value="1"/>
</dbReference>
<gene>
    <name evidence="2" type="ORF">bsdtw1_03026</name>
</gene>
<protein>
    <submittedName>
        <fullName evidence="2">Protein YdcF</fullName>
    </submittedName>
</protein>
<dbReference type="Gene3D" id="3.40.50.620">
    <property type="entry name" value="HUPs"/>
    <property type="match status" value="1"/>
</dbReference>
<comment type="caution">
    <text evidence="2">The sequence shown here is derived from an EMBL/GenBank/DDBJ whole genome shotgun (WGS) entry which is preliminary data.</text>
</comment>